<keyword evidence="3 6" id="KW-0812">Transmembrane</keyword>
<feature type="transmembrane region" description="Helical" evidence="6">
    <location>
        <begin position="54"/>
        <end position="74"/>
    </location>
</feature>
<feature type="transmembrane region" description="Helical" evidence="6">
    <location>
        <begin position="404"/>
        <end position="424"/>
    </location>
</feature>
<dbReference type="EMBL" id="ARYN01000010">
    <property type="protein sequence ID" value="ORL45183.1"/>
    <property type="molecule type" value="Genomic_DNA"/>
</dbReference>
<feature type="transmembrane region" description="Helical" evidence="6">
    <location>
        <begin position="436"/>
        <end position="453"/>
    </location>
</feature>
<keyword evidence="8" id="KW-1185">Reference proteome</keyword>
<dbReference type="PANTHER" id="PTHR30250:SF11">
    <property type="entry name" value="O-ANTIGEN TRANSPORTER-RELATED"/>
    <property type="match status" value="1"/>
</dbReference>
<keyword evidence="2" id="KW-1003">Cell membrane</keyword>
<feature type="transmembrane region" description="Helical" evidence="6">
    <location>
        <begin position="459"/>
        <end position="475"/>
    </location>
</feature>
<evidence type="ECO:0000313" key="8">
    <source>
        <dbReference type="Proteomes" id="UP000192746"/>
    </source>
</evidence>
<evidence type="ECO:0000256" key="2">
    <source>
        <dbReference type="ARBA" id="ARBA00022475"/>
    </source>
</evidence>
<evidence type="ECO:0000256" key="6">
    <source>
        <dbReference type="SAM" id="Phobius"/>
    </source>
</evidence>
<sequence>MQETLSLLSTLKRFFQDTIIYGIATVVPRLLNFVLVPLHTDVLGTKDYSINTTFYVWAAFFNVLLTYGMETSFFRFFSRAEDKKSVFSTAFIALTTTTLLFFGVGMVFQDSFIRLVDLDPFFFNILFSVLILDTLVVVPFAYLRATNRPIRFASIKLLNIFIVFAINIYFLWIVPKFPAFAPQYILDHFTQKDILGYIFLANLAASGVTFLLLLPYFFKTKIQFSFSLFKQMWKYGWPIMLAGISFIINENLDKLLLKDILSEEIMGAYSGCYKLAVFMMIFIQAFRMGAEPFFFNHAKEKNAKLTYAKILDYFVICGSLILLVLVSFIDIFKQYLIRNEDYWMAMSIVPVILLANLFLGIYHNLSIWYKLTDKTRMGMYISLFGALVTIVLNITLIGKFGFMVAAWATLAAYGSMMLISYFFGRKYYHVPYNVKKIGFYLLISVALSAVSFIYFRQNYIVAALFVLIFVGITYFKEQEDIKKILKRS</sequence>
<dbReference type="Pfam" id="PF01943">
    <property type="entry name" value="Polysacc_synt"/>
    <property type="match status" value="1"/>
</dbReference>
<dbReference type="RefSeq" id="WP_084841951.1">
    <property type="nucleotide sequence ID" value="NZ_ARYN01000010.1"/>
</dbReference>
<feature type="transmembrane region" description="Helical" evidence="6">
    <location>
        <begin position="343"/>
        <end position="365"/>
    </location>
</feature>
<evidence type="ECO:0000313" key="7">
    <source>
        <dbReference type="EMBL" id="ORL45183.1"/>
    </source>
</evidence>
<feature type="transmembrane region" description="Helical" evidence="6">
    <location>
        <begin position="194"/>
        <end position="218"/>
    </location>
</feature>
<dbReference type="OrthoDB" id="9814608at2"/>
<reference evidence="7 8" key="1">
    <citation type="submission" date="2013-04" db="EMBL/GenBank/DDBJ databases">
        <title>Zunongwangia sp. 22II14-10F7 Genome Sequencing.</title>
        <authorList>
            <person name="Lai Q."/>
            <person name="Shao Z."/>
        </authorList>
    </citation>
    <scope>NUCLEOTIDE SEQUENCE [LARGE SCALE GENOMIC DNA]</scope>
    <source>
        <strain evidence="7 8">22II14-10F7</strain>
    </source>
</reference>
<evidence type="ECO:0000256" key="5">
    <source>
        <dbReference type="ARBA" id="ARBA00023136"/>
    </source>
</evidence>
<dbReference type="InterPro" id="IPR002797">
    <property type="entry name" value="Polysacc_synth"/>
</dbReference>
<organism evidence="7 8">
    <name type="scientific">Zunongwangia atlantica 22II14-10F7</name>
    <dbReference type="NCBI Taxonomy" id="1185767"/>
    <lineage>
        <taxon>Bacteria</taxon>
        <taxon>Pseudomonadati</taxon>
        <taxon>Bacteroidota</taxon>
        <taxon>Flavobacteriia</taxon>
        <taxon>Flavobacteriales</taxon>
        <taxon>Flavobacteriaceae</taxon>
        <taxon>Zunongwangia</taxon>
    </lineage>
</organism>
<comment type="caution">
    <text evidence="7">The sequence shown here is derived from an EMBL/GenBank/DDBJ whole genome shotgun (WGS) entry which is preliminary data.</text>
</comment>
<feature type="transmembrane region" description="Helical" evidence="6">
    <location>
        <begin position="121"/>
        <end position="143"/>
    </location>
</feature>
<dbReference type="InterPro" id="IPR050833">
    <property type="entry name" value="Poly_Biosynth_Transport"/>
</dbReference>
<protein>
    <submittedName>
        <fullName evidence="7">Polysaccharide biosynthesis protein</fullName>
    </submittedName>
</protein>
<keyword evidence="4 6" id="KW-1133">Transmembrane helix</keyword>
<evidence type="ECO:0000256" key="4">
    <source>
        <dbReference type="ARBA" id="ARBA00022989"/>
    </source>
</evidence>
<dbReference type="Proteomes" id="UP000192746">
    <property type="component" value="Unassembled WGS sequence"/>
</dbReference>
<feature type="transmembrane region" description="Helical" evidence="6">
    <location>
        <begin position="20"/>
        <end position="39"/>
    </location>
</feature>
<gene>
    <name evidence="7" type="ORF">IIF7_12047</name>
</gene>
<evidence type="ECO:0000256" key="3">
    <source>
        <dbReference type="ARBA" id="ARBA00022692"/>
    </source>
</evidence>
<feature type="transmembrane region" description="Helical" evidence="6">
    <location>
        <begin position="310"/>
        <end position="331"/>
    </location>
</feature>
<feature type="transmembrane region" description="Helical" evidence="6">
    <location>
        <begin position="86"/>
        <end position="109"/>
    </location>
</feature>
<feature type="transmembrane region" description="Helical" evidence="6">
    <location>
        <begin position="232"/>
        <end position="248"/>
    </location>
</feature>
<feature type="transmembrane region" description="Helical" evidence="6">
    <location>
        <begin position="268"/>
        <end position="289"/>
    </location>
</feature>
<dbReference type="STRING" id="1185767.IIF7_12047"/>
<name>A0A1Y1T406_9FLAO</name>
<proteinExistence type="predicted"/>
<feature type="transmembrane region" description="Helical" evidence="6">
    <location>
        <begin position="155"/>
        <end position="174"/>
    </location>
</feature>
<dbReference type="AlphaFoldDB" id="A0A1Y1T406"/>
<comment type="subcellular location">
    <subcellularLocation>
        <location evidence="1">Cell membrane</location>
        <topology evidence="1">Multi-pass membrane protein</topology>
    </subcellularLocation>
</comment>
<dbReference type="GO" id="GO:0005886">
    <property type="term" value="C:plasma membrane"/>
    <property type="evidence" value="ECO:0007669"/>
    <property type="project" value="UniProtKB-SubCell"/>
</dbReference>
<accession>A0A1Y1T406</accession>
<dbReference type="PANTHER" id="PTHR30250">
    <property type="entry name" value="PST FAMILY PREDICTED COLANIC ACID TRANSPORTER"/>
    <property type="match status" value="1"/>
</dbReference>
<feature type="transmembrane region" description="Helical" evidence="6">
    <location>
        <begin position="377"/>
        <end position="398"/>
    </location>
</feature>
<evidence type="ECO:0000256" key="1">
    <source>
        <dbReference type="ARBA" id="ARBA00004651"/>
    </source>
</evidence>
<keyword evidence="5 6" id="KW-0472">Membrane</keyword>